<comment type="similarity">
    <text evidence="1">Belongs to the type-I restriction system S methylase family.</text>
</comment>
<dbReference type="InterPro" id="IPR000055">
    <property type="entry name" value="Restrct_endonuc_typeI_TRD"/>
</dbReference>
<comment type="caution">
    <text evidence="6">The sequence shown here is derived from an EMBL/GenBank/DDBJ whole genome shotgun (WGS) entry which is preliminary data.</text>
</comment>
<accession>A0A096B2B8</accession>
<proteinExistence type="inferred from homology"/>
<dbReference type="RefSeq" id="WP_050001795.1">
    <property type="nucleotide sequence ID" value="NZ_KN174167.1"/>
</dbReference>
<dbReference type="PANTHER" id="PTHR30408:SF12">
    <property type="entry name" value="TYPE I RESTRICTION ENZYME MJAVIII SPECIFICITY SUBUNIT"/>
    <property type="match status" value="1"/>
</dbReference>
<dbReference type="InterPro" id="IPR044946">
    <property type="entry name" value="Restrct_endonuc_typeI_TRD_sf"/>
</dbReference>
<feature type="coiled-coil region" evidence="4">
    <location>
        <begin position="385"/>
        <end position="412"/>
    </location>
</feature>
<evidence type="ECO:0000256" key="1">
    <source>
        <dbReference type="ARBA" id="ARBA00010923"/>
    </source>
</evidence>
<reference evidence="6 7" key="1">
    <citation type="submission" date="2011-08" db="EMBL/GenBank/DDBJ databases">
        <title>The Genome Sequence of Clostridium orbiscindens 1_3_50AFAA.</title>
        <authorList>
            <consortium name="The Broad Institute Genome Sequencing Platform"/>
            <person name="Earl A."/>
            <person name="Ward D."/>
            <person name="Feldgarden M."/>
            <person name="Gevers D."/>
            <person name="Daigneault M."/>
            <person name="Strauss J."/>
            <person name="Allen-Vercoe E."/>
            <person name="Young S.K."/>
            <person name="Zeng Q."/>
            <person name="Gargeya S."/>
            <person name="Fitzgerald M."/>
            <person name="Haas B."/>
            <person name="Abouelleil A."/>
            <person name="Alvarado L."/>
            <person name="Arachchi H.M."/>
            <person name="Berlin A."/>
            <person name="Brown A."/>
            <person name="Chapman S.B."/>
            <person name="Chen Z."/>
            <person name="Dunbar C."/>
            <person name="Freedman E."/>
            <person name="Gearin G."/>
            <person name="Gellesch M."/>
            <person name="Goldberg J."/>
            <person name="Griggs A."/>
            <person name="Gujja S."/>
            <person name="Heiman D."/>
            <person name="Howarth C."/>
            <person name="Larson L."/>
            <person name="Lui A."/>
            <person name="MacDonald P.J.P."/>
            <person name="Montmayeur A."/>
            <person name="Murphy C."/>
            <person name="Neiman D."/>
            <person name="Pearson M."/>
            <person name="Priest M."/>
            <person name="Roberts A."/>
            <person name="Saif S."/>
            <person name="Shea T."/>
            <person name="Shenoy N."/>
            <person name="Sisk P."/>
            <person name="Stolte C."/>
            <person name="Sykes S."/>
            <person name="Wortman J."/>
            <person name="Nusbaum C."/>
            <person name="Birren B."/>
        </authorList>
    </citation>
    <scope>NUCLEOTIDE SEQUENCE [LARGE SCALE GENOMIC DNA]</scope>
    <source>
        <strain evidence="6 7">1_3_50AFAA</strain>
    </source>
</reference>
<evidence type="ECO:0000313" key="7">
    <source>
        <dbReference type="Proteomes" id="UP000029585"/>
    </source>
</evidence>
<dbReference type="Gene3D" id="1.10.287.1120">
    <property type="entry name" value="Bipartite methylase S protein"/>
    <property type="match status" value="1"/>
</dbReference>
<feature type="domain" description="Type I restriction modification DNA specificity" evidence="5">
    <location>
        <begin position="31"/>
        <end position="200"/>
    </location>
</feature>
<keyword evidence="3" id="KW-0238">DNA-binding</keyword>
<dbReference type="InterPro" id="IPR052021">
    <property type="entry name" value="Type-I_RS_S_subunit"/>
</dbReference>
<evidence type="ECO:0000313" key="6">
    <source>
        <dbReference type="EMBL" id="KGF53106.1"/>
    </source>
</evidence>
<evidence type="ECO:0000256" key="2">
    <source>
        <dbReference type="ARBA" id="ARBA00022747"/>
    </source>
</evidence>
<evidence type="ECO:0000259" key="5">
    <source>
        <dbReference type="Pfam" id="PF01420"/>
    </source>
</evidence>
<keyword evidence="2" id="KW-0680">Restriction system</keyword>
<dbReference type="Pfam" id="PF01420">
    <property type="entry name" value="Methylase_S"/>
    <property type="match status" value="2"/>
</dbReference>
<sequence length="420" mass="48585">MTPEIKTRIEQIRRGEVPVGYKKTKTDIVPNDWKELLLADCICEFSKKTTIPNQYPVLTSARKGLMLQKEYFTNRQVTTEDNVGYNILPYGYITFRSRSDDGKFVFNVNKIIERGIISYFYPVFSFGENVSRDFMLETLNHTIYKRMFPLVEGTAQQVLSLNKLGKLYYNVPTIAEQQKIAAILTDQDKIIELKENLLAEKQRQKKYLMQQLLTGKKRLPGFDREWKTKLLKQLSEKQKKKNIAFQYSLVLSNSAQHGIVSQDQEFDKEIANEERIDGYYIVVPGAFVYNPRISVTAPCGPINVNETGETGVMSPLYTVFTIFSSEINQDYLKYYFQSPCWYKYVKGVANYGARHDRISISDEDFFAMPIPLPPKEEQTAIAEVLSTADRELDLLRQEIEQEKQKKKALMQLLLTGIVRV</sequence>
<dbReference type="GO" id="GO:0009307">
    <property type="term" value="P:DNA restriction-modification system"/>
    <property type="evidence" value="ECO:0007669"/>
    <property type="project" value="UniProtKB-KW"/>
</dbReference>
<evidence type="ECO:0000256" key="3">
    <source>
        <dbReference type="ARBA" id="ARBA00023125"/>
    </source>
</evidence>
<gene>
    <name evidence="6" type="ORF">HMPREF9460_03847</name>
</gene>
<dbReference type="PATRIC" id="fig|742738.3.peg.3959"/>
<dbReference type="SUPFAM" id="SSF116734">
    <property type="entry name" value="DNA methylase specificity domain"/>
    <property type="match status" value="2"/>
</dbReference>
<keyword evidence="7" id="KW-1185">Reference proteome</keyword>
<keyword evidence="4" id="KW-0175">Coiled coil</keyword>
<dbReference type="eggNOG" id="COG0732">
    <property type="taxonomic scope" value="Bacteria"/>
</dbReference>
<evidence type="ECO:0000256" key="4">
    <source>
        <dbReference type="SAM" id="Coils"/>
    </source>
</evidence>
<organism evidence="6 7">
    <name type="scientific">Flavonifractor plautii 1_3_50AFAA</name>
    <dbReference type="NCBI Taxonomy" id="742738"/>
    <lineage>
        <taxon>Bacteria</taxon>
        <taxon>Bacillati</taxon>
        <taxon>Bacillota</taxon>
        <taxon>Clostridia</taxon>
        <taxon>Eubacteriales</taxon>
        <taxon>Oscillospiraceae</taxon>
        <taxon>Flavonifractor</taxon>
    </lineage>
</organism>
<protein>
    <recommendedName>
        <fullName evidence="5">Type I restriction modification DNA specificity domain-containing protein</fullName>
    </recommendedName>
</protein>
<dbReference type="PANTHER" id="PTHR30408">
    <property type="entry name" value="TYPE-1 RESTRICTION ENZYME ECOKI SPECIFICITY PROTEIN"/>
    <property type="match status" value="1"/>
</dbReference>
<dbReference type="GO" id="GO:0003677">
    <property type="term" value="F:DNA binding"/>
    <property type="evidence" value="ECO:0007669"/>
    <property type="project" value="UniProtKB-KW"/>
</dbReference>
<dbReference type="Proteomes" id="UP000029585">
    <property type="component" value="Unassembled WGS sequence"/>
</dbReference>
<dbReference type="HOGENOM" id="CLU_021095_0_1_9"/>
<dbReference type="AlphaFoldDB" id="A0A096B2B8"/>
<dbReference type="EMBL" id="ADLO01000115">
    <property type="protein sequence ID" value="KGF53106.1"/>
    <property type="molecule type" value="Genomic_DNA"/>
</dbReference>
<feature type="domain" description="Type I restriction modification DNA specificity" evidence="5">
    <location>
        <begin position="292"/>
        <end position="401"/>
    </location>
</feature>
<dbReference type="Gene3D" id="3.90.220.20">
    <property type="entry name" value="DNA methylase specificity domains"/>
    <property type="match status" value="2"/>
</dbReference>
<name>A0A096B2B8_FLAPL</name>